<evidence type="ECO:0000313" key="10">
    <source>
        <dbReference type="Proteomes" id="UP000000305"/>
    </source>
</evidence>
<keyword evidence="5" id="KW-0378">Hydrolase</keyword>
<proteinExistence type="predicted"/>
<dbReference type="CDD" id="cd00190">
    <property type="entry name" value="Tryp_SPc"/>
    <property type="match status" value="1"/>
</dbReference>
<dbReference type="FunFam" id="2.40.10.10:FF:000047">
    <property type="entry name" value="Trypsin eta"/>
    <property type="match status" value="1"/>
</dbReference>
<dbReference type="Gene3D" id="2.40.10.10">
    <property type="entry name" value="Trypsin-like serine proteases"/>
    <property type="match status" value="1"/>
</dbReference>
<dbReference type="Proteomes" id="UP000000305">
    <property type="component" value="Unassembled WGS sequence"/>
</dbReference>
<evidence type="ECO:0000256" key="1">
    <source>
        <dbReference type="ARBA" id="ARBA00004613"/>
    </source>
</evidence>
<dbReference type="InterPro" id="IPR001254">
    <property type="entry name" value="Trypsin_dom"/>
</dbReference>
<keyword evidence="10" id="KW-1185">Reference proteome</keyword>
<evidence type="ECO:0000256" key="2">
    <source>
        <dbReference type="ARBA" id="ARBA00022525"/>
    </source>
</evidence>
<feature type="chain" id="PRO_5003240448" description="Peptidase S1 domain-containing protein" evidence="7">
    <location>
        <begin position="25"/>
        <end position="383"/>
    </location>
</feature>
<protein>
    <recommendedName>
        <fullName evidence="8">Peptidase S1 domain-containing protein</fullName>
    </recommendedName>
</protein>
<dbReference type="InterPro" id="IPR033116">
    <property type="entry name" value="TRYPSIN_SER"/>
</dbReference>
<evidence type="ECO:0000256" key="3">
    <source>
        <dbReference type="ARBA" id="ARBA00023157"/>
    </source>
</evidence>
<dbReference type="KEGG" id="dpx:DAPPUDRAFT_225026"/>
<keyword evidence="3" id="KW-1015">Disulfide bond</keyword>
<dbReference type="PRINTS" id="PR00722">
    <property type="entry name" value="CHYMOTRYPSIN"/>
</dbReference>
<dbReference type="eggNOG" id="KOG3627">
    <property type="taxonomic scope" value="Eukaryota"/>
</dbReference>
<dbReference type="InterPro" id="IPR043504">
    <property type="entry name" value="Peptidase_S1_PA_chymotrypsin"/>
</dbReference>
<dbReference type="OMA" id="QFCASAP"/>
<reference evidence="9 10" key="1">
    <citation type="journal article" date="2011" name="Science">
        <title>The ecoresponsive genome of Daphnia pulex.</title>
        <authorList>
            <person name="Colbourne J.K."/>
            <person name="Pfrender M.E."/>
            <person name="Gilbert D."/>
            <person name="Thomas W.K."/>
            <person name="Tucker A."/>
            <person name="Oakley T.H."/>
            <person name="Tokishita S."/>
            <person name="Aerts A."/>
            <person name="Arnold G.J."/>
            <person name="Basu M.K."/>
            <person name="Bauer D.J."/>
            <person name="Caceres C.E."/>
            <person name="Carmel L."/>
            <person name="Casola C."/>
            <person name="Choi J.H."/>
            <person name="Detter J.C."/>
            <person name="Dong Q."/>
            <person name="Dusheyko S."/>
            <person name="Eads B.D."/>
            <person name="Frohlich T."/>
            <person name="Geiler-Samerotte K.A."/>
            <person name="Gerlach D."/>
            <person name="Hatcher P."/>
            <person name="Jogdeo S."/>
            <person name="Krijgsveld J."/>
            <person name="Kriventseva E.V."/>
            <person name="Kultz D."/>
            <person name="Laforsch C."/>
            <person name="Lindquist E."/>
            <person name="Lopez J."/>
            <person name="Manak J.R."/>
            <person name="Muller J."/>
            <person name="Pangilinan J."/>
            <person name="Patwardhan R.P."/>
            <person name="Pitluck S."/>
            <person name="Pritham E.J."/>
            <person name="Rechtsteiner A."/>
            <person name="Rho M."/>
            <person name="Rogozin I.B."/>
            <person name="Sakarya O."/>
            <person name="Salamov A."/>
            <person name="Schaack S."/>
            <person name="Shapiro H."/>
            <person name="Shiga Y."/>
            <person name="Skalitzky C."/>
            <person name="Smith Z."/>
            <person name="Souvorov A."/>
            <person name="Sung W."/>
            <person name="Tang Z."/>
            <person name="Tsuchiya D."/>
            <person name="Tu H."/>
            <person name="Vos H."/>
            <person name="Wang M."/>
            <person name="Wolf Y.I."/>
            <person name="Yamagata H."/>
            <person name="Yamada T."/>
            <person name="Ye Y."/>
            <person name="Shaw J.R."/>
            <person name="Andrews J."/>
            <person name="Crease T.J."/>
            <person name="Tang H."/>
            <person name="Lucas S.M."/>
            <person name="Robertson H.M."/>
            <person name="Bork P."/>
            <person name="Koonin E.V."/>
            <person name="Zdobnov E.M."/>
            <person name="Grigoriev I.V."/>
            <person name="Lynch M."/>
            <person name="Boore J.L."/>
        </authorList>
    </citation>
    <scope>NUCLEOTIDE SEQUENCE [LARGE SCALE GENOMIC DNA]</scope>
</reference>
<dbReference type="PROSITE" id="PS00134">
    <property type="entry name" value="TRYPSIN_HIS"/>
    <property type="match status" value="1"/>
</dbReference>
<keyword evidence="5" id="KW-0720">Serine protease</keyword>
<evidence type="ECO:0000256" key="7">
    <source>
        <dbReference type="SAM" id="SignalP"/>
    </source>
</evidence>
<keyword evidence="2" id="KW-0964">Secreted</keyword>
<organism evidence="9 10">
    <name type="scientific">Daphnia pulex</name>
    <name type="common">Water flea</name>
    <dbReference type="NCBI Taxonomy" id="6669"/>
    <lineage>
        <taxon>Eukaryota</taxon>
        <taxon>Metazoa</taxon>
        <taxon>Ecdysozoa</taxon>
        <taxon>Arthropoda</taxon>
        <taxon>Crustacea</taxon>
        <taxon>Branchiopoda</taxon>
        <taxon>Diplostraca</taxon>
        <taxon>Cladocera</taxon>
        <taxon>Anomopoda</taxon>
        <taxon>Daphniidae</taxon>
        <taxon>Daphnia</taxon>
    </lineage>
</organism>
<dbReference type="PANTHER" id="PTHR24252:SF27">
    <property type="entry name" value="TRANSMEMBRANE PROTEASE SERINE 3-LIKE"/>
    <property type="match status" value="1"/>
</dbReference>
<dbReference type="InParanoid" id="E9GLL9"/>
<evidence type="ECO:0000259" key="8">
    <source>
        <dbReference type="PROSITE" id="PS50240"/>
    </source>
</evidence>
<dbReference type="GO" id="GO:0005615">
    <property type="term" value="C:extracellular space"/>
    <property type="evidence" value="ECO:0000318"/>
    <property type="project" value="GO_Central"/>
</dbReference>
<comment type="subcellular location">
    <subcellularLocation>
        <location evidence="1">Secreted</location>
    </subcellularLocation>
</comment>
<dbReference type="SMART" id="SM00020">
    <property type="entry name" value="Tryp_SPc"/>
    <property type="match status" value="1"/>
</dbReference>
<keyword evidence="5" id="KW-0645">Protease</keyword>
<dbReference type="GO" id="GO:0016485">
    <property type="term" value="P:protein processing"/>
    <property type="evidence" value="ECO:0007669"/>
    <property type="project" value="UniProtKB-ARBA"/>
</dbReference>
<name>E9GLL9_DAPPU</name>
<feature type="region of interest" description="Disordered" evidence="6">
    <location>
        <begin position="103"/>
        <end position="138"/>
    </location>
</feature>
<dbReference type="AlphaFoldDB" id="E9GLL9"/>
<keyword evidence="7" id="KW-0732">Signal</keyword>
<feature type="signal peptide" evidence="7">
    <location>
        <begin position="1"/>
        <end position="24"/>
    </location>
</feature>
<dbReference type="SUPFAM" id="SSF50494">
    <property type="entry name" value="Trypsin-like serine proteases"/>
    <property type="match status" value="1"/>
</dbReference>
<sequence>MTRMSARLQHLAVLFFAAVHLLLGFICPVSSRIYRTNDAVVIEVDDVRPPLSPSAMRNSGILPPIPMMYAVNPYTGLSYQPYPNFPFWPYPLYKPASSFSDNADDVTATSPNSRQQNIACGKGPDAPPQRKTPDVGIVGGSDAVKNSWPFIVGLRMVGQRFVICGGSIISPTRILTAAHCVNGMSAYEILTMTVSLGMHNQGGFPDPEPSNDAQMTRRVTRVVYHTNYNDKTKHNDVAVLTVDPPIVYSAAISPVCLPPLNNAADQFVGKDAAIMGWGKLVAGGDRPNVLKQATVQIIPNEDCNAQYGAGTIFRQQFCASAPGKDTCQGDSGGPIAVQAEAGSTAWTQVGITSWGQGCANPDFAGVYASVAFFRNWIDTYMKN</sequence>
<gene>
    <name evidence="9" type="ORF">DAPPUDRAFT_225026</name>
</gene>
<dbReference type="PANTHER" id="PTHR24252">
    <property type="entry name" value="ACROSIN-RELATED"/>
    <property type="match status" value="1"/>
</dbReference>
<evidence type="ECO:0000256" key="5">
    <source>
        <dbReference type="RuleBase" id="RU363034"/>
    </source>
</evidence>
<dbReference type="GO" id="GO:0004252">
    <property type="term" value="F:serine-type endopeptidase activity"/>
    <property type="evidence" value="ECO:0007669"/>
    <property type="project" value="InterPro"/>
</dbReference>
<dbReference type="PROSITE" id="PS50240">
    <property type="entry name" value="TRYPSIN_DOM"/>
    <property type="match status" value="1"/>
</dbReference>
<dbReference type="Pfam" id="PF00089">
    <property type="entry name" value="Trypsin"/>
    <property type="match status" value="1"/>
</dbReference>
<dbReference type="InterPro" id="IPR001314">
    <property type="entry name" value="Peptidase_S1A"/>
</dbReference>
<feature type="compositionally biased region" description="Polar residues" evidence="6">
    <location>
        <begin position="103"/>
        <end position="118"/>
    </location>
</feature>
<dbReference type="InterPro" id="IPR018114">
    <property type="entry name" value="TRYPSIN_HIS"/>
</dbReference>
<dbReference type="OrthoDB" id="8440449at2759"/>
<evidence type="ECO:0000313" key="9">
    <source>
        <dbReference type="EMBL" id="EFX79667.1"/>
    </source>
</evidence>
<dbReference type="InterPro" id="IPR009003">
    <property type="entry name" value="Peptidase_S1_PA"/>
</dbReference>
<keyword evidence="4" id="KW-0325">Glycoprotein</keyword>
<feature type="domain" description="Peptidase S1" evidence="8">
    <location>
        <begin position="137"/>
        <end position="382"/>
    </location>
</feature>
<dbReference type="EMBL" id="GL732551">
    <property type="protein sequence ID" value="EFX79667.1"/>
    <property type="molecule type" value="Genomic_DNA"/>
</dbReference>
<accession>E9GLL9</accession>
<dbReference type="GO" id="GO:0045087">
    <property type="term" value="P:innate immune response"/>
    <property type="evidence" value="ECO:0000318"/>
    <property type="project" value="GO_Central"/>
</dbReference>
<dbReference type="HOGENOM" id="CLU_006842_9_0_1"/>
<dbReference type="PROSITE" id="PS00135">
    <property type="entry name" value="TRYPSIN_SER"/>
    <property type="match status" value="1"/>
</dbReference>
<evidence type="ECO:0000256" key="4">
    <source>
        <dbReference type="ARBA" id="ARBA00023180"/>
    </source>
</evidence>
<evidence type="ECO:0000256" key="6">
    <source>
        <dbReference type="SAM" id="MobiDB-lite"/>
    </source>
</evidence>